<dbReference type="EMBL" id="QGMK01000270">
    <property type="protein sequence ID" value="TVY82824.1"/>
    <property type="molecule type" value="Genomic_DNA"/>
</dbReference>
<reference evidence="2 3" key="1">
    <citation type="submission" date="2018-05" db="EMBL/GenBank/DDBJ databases">
        <title>Genome sequencing and assembly of the regulated plant pathogen Lachnellula willkommii and related sister species for the development of diagnostic species identification markers.</title>
        <authorList>
            <person name="Giroux E."/>
            <person name="Bilodeau G."/>
        </authorList>
    </citation>
    <scope>NUCLEOTIDE SEQUENCE [LARGE SCALE GENOMIC DNA]</scope>
    <source>
        <strain evidence="2 3">CBS 268.59</strain>
    </source>
</reference>
<feature type="compositionally biased region" description="Acidic residues" evidence="1">
    <location>
        <begin position="9"/>
        <end position="27"/>
    </location>
</feature>
<feature type="region of interest" description="Disordered" evidence="1">
    <location>
        <begin position="555"/>
        <end position="640"/>
    </location>
</feature>
<dbReference type="AlphaFoldDB" id="A0A8T9CGE3"/>
<evidence type="ECO:0000256" key="1">
    <source>
        <dbReference type="SAM" id="MobiDB-lite"/>
    </source>
</evidence>
<feature type="compositionally biased region" description="Polar residues" evidence="1">
    <location>
        <begin position="583"/>
        <end position="602"/>
    </location>
</feature>
<feature type="compositionally biased region" description="Low complexity" evidence="1">
    <location>
        <begin position="80"/>
        <end position="94"/>
    </location>
</feature>
<feature type="compositionally biased region" description="Polar residues" evidence="1">
    <location>
        <begin position="502"/>
        <end position="511"/>
    </location>
</feature>
<feature type="compositionally biased region" description="Acidic residues" evidence="1">
    <location>
        <begin position="203"/>
        <end position="219"/>
    </location>
</feature>
<sequence>MNWSFNSALEDEPENQENQEPDDDDALYDGPYSSQSRKGKAPELPQPAEPARRTSPRRTQVPSSSMPPPQTPRRAFPLEIPSSQSPSTPISIHSKGSARRLPLKEMSINTPIPFNTGRRGHKSPEKVPILEVRDTFDTGTVPSDQNPLPSSPMRRSSVAKSVRFAIPEDDEETHVASPTPKRAFSQFSLSQTSPKQASRTEILDSDAESDDEIDLELEEPIQPVLQEHEEQDVAGEEPQPVQQEHEEQNTANEEPEPLATSNRDDEDLRPETCYGDIGLETQFEAGKLVDLASSSDADEESQVQSGEATFQEETQITASQRLSNTQVHAMAPRTSNSDVFISISFQKMEKILEKKIDYEKRNWPIPPTVSRIWMYELSPVSTLKYMAVIGPAKRPGQISNDSGEGNAEFNSKPNSKLYAYEILELYELANPLHISELKSNEWLLMPPPKTKWVTPAVIDQLMANLKPPLIGPNAIQDTPPSSATDTQEAEEQLMSTIRQFTQVSSPSQLHASDNDMSESLDDLEAIPSSPIPKLEPQDTQNAVLSSQIIKYEEQDADEIIPSSQQETDQQEDTPEMARLPRPSQATTVDLSQSQTPRQNSIIFESPRRRAPSSTPLRLPTLHPGSSDHQGPESLVPYSMASSQLLTRSQMLPESLLADSLPGPPMFVGDSDDDDDDAYSIEL</sequence>
<feature type="region of interest" description="Disordered" evidence="1">
    <location>
        <begin position="502"/>
        <end position="540"/>
    </location>
</feature>
<evidence type="ECO:0000313" key="2">
    <source>
        <dbReference type="EMBL" id="TVY82824.1"/>
    </source>
</evidence>
<dbReference type="OrthoDB" id="2149705at2759"/>
<keyword evidence="3" id="KW-1185">Reference proteome</keyword>
<accession>A0A8T9CGE3</accession>
<feature type="region of interest" description="Disordered" evidence="1">
    <location>
        <begin position="654"/>
        <end position="682"/>
    </location>
</feature>
<name>A0A8T9CGE3_9HELO</name>
<feature type="compositionally biased region" description="Acidic residues" evidence="1">
    <location>
        <begin position="669"/>
        <end position="682"/>
    </location>
</feature>
<gene>
    <name evidence="2" type="ORF">LSUE1_G003474</name>
</gene>
<feature type="compositionally biased region" description="Polar residues" evidence="1">
    <location>
        <begin position="185"/>
        <end position="199"/>
    </location>
</feature>
<feature type="compositionally biased region" description="Polar residues" evidence="1">
    <location>
        <begin position="137"/>
        <end position="148"/>
    </location>
</feature>
<feature type="region of interest" description="Disordered" evidence="1">
    <location>
        <begin position="1"/>
        <end position="272"/>
    </location>
</feature>
<feature type="region of interest" description="Disordered" evidence="1">
    <location>
        <begin position="293"/>
        <end position="313"/>
    </location>
</feature>
<dbReference type="Proteomes" id="UP000469558">
    <property type="component" value="Unassembled WGS sequence"/>
</dbReference>
<feature type="compositionally biased region" description="Acidic residues" evidence="1">
    <location>
        <begin position="515"/>
        <end position="524"/>
    </location>
</feature>
<evidence type="ECO:0000313" key="3">
    <source>
        <dbReference type="Proteomes" id="UP000469558"/>
    </source>
</evidence>
<comment type="caution">
    <text evidence="2">The sequence shown here is derived from an EMBL/GenBank/DDBJ whole genome shotgun (WGS) entry which is preliminary data.</text>
</comment>
<protein>
    <submittedName>
        <fullName evidence="2">Uncharacterized protein</fullName>
    </submittedName>
</protein>
<organism evidence="2 3">
    <name type="scientific">Lachnellula suecica</name>
    <dbReference type="NCBI Taxonomy" id="602035"/>
    <lineage>
        <taxon>Eukaryota</taxon>
        <taxon>Fungi</taxon>
        <taxon>Dikarya</taxon>
        <taxon>Ascomycota</taxon>
        <taxon>Pezizomycotina</taxon>
        <taxon>Leotiomycetes</taxon>
        <taxon>Helotiales</taxon>
        <taxon>Lachnaceae</taxon>
        <taxon>Lachnellula</taxon>
    </lineage>
</organism>
<proteinExistence type="predicted"/>